<accession>A0A7K8IKM8</accession>
<feature type="compositionally biased region" description="Acidic residues" evidence="1">
    <location>
        <begin position="92"/>
        <end position="108"/>
    </location>
</feature>
<name>A0A7K8IKM8_9PASS</name>
<keyword evidence="3" id="KW-1185">Reference proteome</keyword>
<dbReference type="InterPro" id="IPR051495">
    <property type="entry name" value="Epithelial_Barrier/Signaling"/>
</dbReference>
<dbReference type="EMBL" id="VWYX01000266">
    <property type="protein sequence ID" value="NXD93135.1"/>
    <property type="molecule type" value="Genomic_DNA"/>
</dbReference>
<feature type="non-terminal residue" evidence="2">
    <location>
        <position position="108"/>
    </location>
</feature>
<evidence type="ECO:0000313" key="2">
    <source>
        <dbReference type="EMBL" id="NXD93135.1"/>
    </source>
</evidence>
<proteinExistence type="predicted"/>
<gene>
    <name evidence="2" type="primary">Muc4_0</name>
    <name evidence="2" type="ORF">CHAPAP_R07978</name>
</gene>
<evidence type="ECO:0000256" key="1">
    <source>
        <dbReference type="SAM" id="MobiDB-lite"/>
    </source>
</evidence>
<dbReference type="GO" id="GO:0005176">
    <property type="term" value="F:ErbB-2 class receptor binding"/>
    <property type="evidence" value="ECO:0007669"/>
    <property type="project" value="TreeGrafter"/>
</dbReference>
<dbReference type="PANTHER" id="PTHR13802">
    <property type="entry name" value="MUCIN 4-RELATED"/>
    <property type="match status" value="1"/>
</dbReference>
<comment type="caution">
    <text evidence="2">The sequence shown here is derived from an EMBL/GenBank/DDBJ whole genome shotgun (WGS) entry which is preliminary data.</text>
</comment>
<feature type="region of interest" description="Disordered" evidence="1">
    <location>
        <begin position="86"/>
        <end position="108"/>
    </location>
</feature>
<organism evidence="2 3">
    <name type="scientific">Chaetorhynchus papuensis</name>
    <name type="common">pygmy drongo</name>
    <dbReference type="NCBI Taxonomy" id="254446"/>
    <lineage>
        <taxon>Eukaryota</taxon>
        <taxon>Metazoa</taxon>
        <taxon>Chordata</taxon>
        <taxon>Craniata</taxon>
        <taxon>Vertebrata</taxon>
        <taxon>Euteleostomi</taxon>
        <taxon>Archelosauria</taxon>
        <taxon>Archosauria</taxon>
        <taxon>Dinosauria</taxon>
        <taxon>Saurischia</taxon>
        <taxon>Theropoda</taxon>
        <taxon>Coelurosauria</taxon>
        <taxon>Aves</taxon>
        <taxon>Neognathae</taxon>
        <taxon>Neoaves</taxon>
        <taxon>Telluraves</taxon>
        <taxon>Australaves</taxon>
        <taxon>Passeriformes</taxon>
        <taxon>Rhipiduridae</taxon>
        <taxon>Chaetorhynchus</taxon>
    </lineage>
</organism>
<protein>
    <submittedName>
        <fullName evidence="2">MUC4 protein</fullName>
    </submittedName>
</protein>
<dbReference type="PANTHER" id="PTHR13802:SF52">
    <property type="entry name" value="MUCIN-4"/>
    <property type="match status" value="1"/>
</dbReference>
<dbReference type="AlphaFoldDB" id="A0A7K8IKM8"/>
<reference evidence="2 3" key="1">
    <citation type="submission" date="2019-09" db="EMBL/GenBank/DDBJ databases">
        <title>Bird 10,000 Genomes (B10K) Project - Family phase.</title>
        <authorList>
            <person name="Zhang G."/>
        </authorList>
    </citation>
    <scope>NUCLEOTIDE SEQUENCE [LARGE SCALE GENOMIC DNA]</scope>
    <source>
        <strain evidence="2">B10K-CU-031-19</strain>
        <tissue evidence="2">Muscle</tissue>
    </source>
</reference>
<evidence type="ECO:0000313" key="3">
    <source>
        <dbReference type="Proteomes" id="UP000541605"/>
    </source>
</evidence>
<dbReference type="Proteomes" id="UP000541605">
    <property type="component" value="Unassembled WGS sequence"/>
</dbReference>
<sequence>MLHSASPNQHGAGVRCLYDSQNQLIEGRQERYWRSSRQASPYRDQELKLYDWCCNRAGSAHLCARYSEKRPKIGCDGYQSPSMAFLQSSTDSLEEAESDSDEQTGEQD</sequence>
<feature type="non-terminal residue" evidence="2">
    <location>
        <position position="1"/>
    </location>
</feature>